<keyword evidence="2" id="KW-1185">Reference proteome</keyword>
<dbReference type="Proteomes" id="UP000737171">
    <property type="component" value="Unassembled WGS sequence"/>
</dbReference>
<evidence type="ECO:0000313" key="2">
    <source>
        <dbReference type="Proteomes" id="UP000737171"/>
    </source>
</evidence>
<protein>
    <submittedName>
        <fullName evidence="1">Uncharacterized protein</fullName>
    </submittedName>
</protein>
<dbReference type="EMBL" id="JABRWJ010000004">
    <property type="protein sequence ID" value="NRF68129.1"/>
    <property type="molecule type" value="Genomic_DNA"/>
</dbReference>
<sequence length="71" mass="7934">MPTPRTSTPACYQLCFRSLSQEGRGLSFPCDAEGHIAFDRLSDRARNDYFFARVCIGHAYASPTVEPTPLH</sequence>
<proteinExistence type="predicted"/>
<organism evidence="1 2">
    <name type="scientific">Pseudaquabacterium terrae</name>
    <dbReference type="NCBI Taxonomy" id="2732868"/>
    <lineage>
        <taxon>Bacteria</taxon>
        <taxon>Pseudomonadati</taxon>
        <taxon>Pseudomonadota</taxon>
        <taxon>Betaproteobacteria</taxon>
        <taxon>Burkholderiales</taxon>
        <taxon>Sphaerotilaceae</taxon>
        <taxon>Pseudaquabacterium</taxon>
    </lineage>
</organism>
<reference evidence="1 2" key="1">
    <citation type="submission" date="2020-05" db="EMBL/GenBank/DDBJ databases">
        <title>Aquincola sp. isolate from soil.</title>
        <authorList>
            <person name="Han J."/>
            <person name="Kim D.-U."/>
        </authorList>
    </citation>
    <scope>NUCLEOTIDE SEQUENCE [LARGE SCALE GENOMIC DNA]</scope>
    <source>
        <strain evidence="1 2">S2</strain>
    </source>
</reference>
<dbReference type="RefSeq" id="WP_173123496.1">
    <property type="nucleotide sequence ID" value="NZ_JABRWJ010000004.1"/>
</dbReference>
<accession>A0ABX2EHN1</accession>
<evidence type="ECO:0000313" key="1">
    <source>
        <dbReference type="EMBL" id="NRF68129.1"/>
    </source>
</evidence>
<comment type="caution">
    <text evidence="1">The sequence shown here is derived from an EMBL/GenBank/DDBJ whole genome shotgun (WGS) entry which is preliminary data.</text>
</comment>
<name>A0ABX2EHN1_9BURK</name>
<gene>
    <name evidence="1" type="ORF">HLB44_14140</name>
</gene>